<keyword evidence="2" id="KW-1185">Reference proteome</keyword>
<evidence type="ECO:0000313" key="1">
    <source>
        <dbReference type="EMBL" id="AHZ10565.1"/>
    </source>
</evidence>
<dbReference type="Proteomes" id="UP000026905">
    <property type="component" value="Segment"/>
</dbReference>
<name>A0A024B282_9CAUD</name>
<reference evidence="2" key="1">
    <citation type="submission" date="2014-09" db="EMBL/GenBank/DDBJ databases">
        <authorList>
            <person name="Sauder A.B."/>
            <person name="McKenzie Q.R."/>
            <person name="Temple L.M."/>
            <person name="Alexis B.K."/>
            <person name="Al-Atrache Z."/>
            <person name="Lewis L.O."/>
            <person name="Loesser-Casey K.E."/>
            <person name="Mitchell K.J."/>
        </authorList>
    </citation>
    <scope>NUCLEOTIDE SEQUENCE [LARGE SCALE GENOMIC DNA]</scope>
</reference>
<accession>A0A024B282</accession>
<dbReference type="RefSeq" id="YP_009035450.1">
    <property type="nucleotide sequence ID" value="NC_024205.1"/>
</dbReference>
<proteinExistence type="predicted"/>
<dbReference type="KEGG" id="vg:19525315"/>
<sequence length="80" mass="9203">MGSREHAIRFKRNVNPVPQKTSINSGSECIMKDVYKGFLYKGEAGKTTQERTYRKFRNSNNNDMLKELRKAKKGAVKHAL</sequence>
<dbReference type="EMBL" id="KJ489400">
    <property type="protein sequence ID" value="AHZ10565.1"/>
    <property type="molecule type" value="Genomic_DNA"/>
</dbReference>
<dbReference type="GeneID" id="19525315"/>
<evidence type="ECO:0000313" key="2">
    <source>
        <dbReference type="Proteomes" id="UP000026905"/>
    </source>
</evidence>
<protein>
    <submittedName>
        <fullName evidence="1">Uncharacterized protein</fullName>
    </submittedName>
</protein>
<organism evidence="1 2">
    <name type="scientific">Bacillus phage Hoody T</name>
    <dbReference type="NCBI Taxonomy" id="1486660"/>
    <lineage>
        <taxon>Viruses</taxon>
        <taxon>Duplodnaviria</taxon>
        <taxon>Heunggongvirae</taxon>
        <taxon>Uroviricota</taxon>
        <taxon>Caudoviricetes</taxon>
        <taxon>Herelleviridae</taxon>
        <taxon>Bastillevirinae</taxon>
        <taxon>Bastillevirus</taxon>
        <taxon>Bastillevirus hoodyT</taxon>
    </lineage>
</organism>